<evidence type="ECO:0000256" key="10">
    <source>
        <dbReference type="ARBA" id="ARBA00022840"/>
    </source>
</evidence>
<comment type="subcellular location">
    <subcellularLocation>
        <location evidence="1">Cytoplasm</location>
    </subcellularLocation>
</comment>
<name>A0A087TW27_STEMI</name>
<gene>
    <name evidence="18" type="ORF">X975_26685</name>
</gene>
<feature type="domain" description="Protein kinase" evidence="17">
    <location>
        <begin position="10"/>
        <end position="266"/>
    </location>
</feature>
<dbReference type="Pfam" id="PF04212">
    <property type="entry name" value="MIT"/>
    <property type="match status" value="2"/>
</dbReference>
<dbReference type="InterPro" id="IPR036181">
    <property type="entry name" value="MIT_dom_sf"/>
</dbReference>
<dbReference type="GO" id="GO:0042594">
    <property type="term" value="P:response to starvation"/>
    <property type="evidence" value="ECO:0007669"/>
    <property type="project" value="TreeGrafter"/>
</dbReference>
<evidence type="ECO:0000256" key="16">
    <source>
        <dbReference type="RuleBase" id="RU000304"/>
    </source>
</evidence>
<keyword evidence="19" id="KW-1185">Reference proteome</keyword>
<dbReference type="GO" id="GO:0005829">
    <property type="term" value="C:cytosol"/>
    <property type="evidence" value="ECO:0007669"/>
    <property type="project" value="TreeGrafter"/>
</dbReference>
<evidence type="ECO:0000313" key="18">
    <source>
        <dbReference type="EMBL" id="KFM69316.1"/>
    </source>
</evidence>
<dbReference type="FunFam" id="1.10.510.10:FF:000241">
    <property type="entry name" value="Putative serine/threonine-protein kinase ULK3"/>
    <property type="match status" value="1"/>
</dbReference>
<dbReference type="Gene3D" id="3.30.200.20">
    <property type="entry name" value="Phosphorylase Kinase, domain 1"/>
    <property type="match status" value="1"/>
</dbReference>
<keyword evidence="11" id="KW-0072">Autophagy</keyword>
<keyword evidence="10 15" id="KW-0067">ATP-binding</keyword>
<dbReference type="AlphaFoldDB" id="A0A087TW27"/>
<dbReference type="SMART" id="SM00745">
    <property type="entry name" value="MIT"/>
    <property type="match status" value="2"/>
</dbReference>
<dbReference type="CDD" id="cd14121">
    <property type="entry name" value="STKc_ULK3"/>
    <property type="match status" value="1"/>
</dbReference>
<dbReference type="PANTHER" id="PTHR24348:SF65">
    <property type="entry name" value="SERINE_THREONINE-PROTEIN KINASE ULK3"/>
    <property type="match status" value="1"/>
</dbReference>
<feature type="binding site" evidence="15">
    <location>
        <position position="40"/>
    </location>
    <ligand>
        <name>ATP</name>
        <dbReference type="ChEBI" id="CHEBI:30616"/>
    </ligand>
</feature>
<evidence type="ECO:0000256" key="5">
    <source>
        <dbReference type="ARBA" id="ARBA00022527"/>
    </source>
</evidence>
<evidence type="ECO:0000256" key="11">
    <source>
        <dbReference type="ARBA" id="ARBA00023006"/>
    </source>
</evidence>
<dbReference type="EC" id="2.7.11.1" evidence="2"/>
<feature type="non-terminal residue" evidence="18">
    <location>
        <position position="474"/>
    </location>
</feature>
<dbReference type="GO" id="GO:0005776">
    <property type="term" value="C:autophagosome"/>
    <property type="evidence" value="ECO:0007669"/>
    <property type="project" value="TreeGrafter"/>
</dbReference>
<evidence type="ECO:0000313" key="19">
    <source>
        <dbReference type="Proteomes" id="UP000054359"/>
    </source>
</evidence>
<dbReference type="OrthoDB" id="346907at2759"/>
<dbReference type="SUPFAM" id="SSF116846">
    <property type="entry name" value="MIT domain"/>
    <property type="match status" value="2"/>
</dbReference>
<dbReference type="GO" id="GO:0061709">
    <property type="term" value="P:reticulophagy"/>
    <property type="evidence" value="ECO:0007669"/>
    <property type="project" value="TreeGrafter"/>
</dbReference>
<protein>
    <recommendedName>
        <fullName evidence="3">Serine/threonine-protein kinase ULK3</fullName>
        <ecNumber evidence="2">2.7.11.1</ecNumber>
    </recommendedName>
    <alternativeName>
        <fullName evidence="12">Unc-51-like kinase 3</fullName>
    </alternativeName>
</protein>
<dbReference type="EMBL" id="KK117015">
    <property type="protein sequence ID" value="KFM69316.1"/>
    <property type="molecule type" value="Genomic_DNA"/>
</dbReference>
<dbReference type="InterPro" id="IPR017441">
    <property type="entry name" value="Protein_kinase_ATP_BS"/>
</dbReference>
<evidence type="ECO:0000256" key="8">
    <source>
        <dbReference type="ARBA" id="ARBA00022741"/>
    </source>
</evidence>
<keyword evidence="8 15" id="KW-0547">Nucleotide-binding</keyword>
<dbReference type="SUPFAM" id="SSF56112">
    <property type="entry name" value="Protein kinase-like (PK-like)"/>
    <property type="match status" value="1"/>
</dbReference>
<comment type="similarity">
    <text evidence="16">Belongs to the protein kinase superfamily.</text>
</comment>
<evidence type="ECO:0000256" key="13">
    <source>
        <dbReference type="ARBA" id="ARBA00047899"/>
    </source>
</evidence>
<keyword evidence="9 18" id="KW-0418">Kinase</keyword>
<dbReference type="OMA" id="TQAVEHD"/>
<dbReference type="GO" id="GO:0034045">
    <property type="term" value="C:phagophore assembly site membrane"/>
    <property type="evidence" value="ECO:0007669"/>
    <property type="project" value="TreeGrafter"/>
</dbReference>
<dbReference type="Pfam" id="PF00069">
    <property type="entry name" value="Pkinase"/>
    <property type="match status" value="1"/>
</dbReference>
<keyword evidence="7" id="KW-0677">Repeat</keyword>
<dbReference type="InterPro" id="IPR011009">
    <property type="entry name" value="Kinase-like_dom_sf"/>
</dbReference>
<evidence type="ECO:0000256" key="14">
    <source>
        <dbReference type="ARBA" id="ARBA00048679"/>
    </source>
</evidence>
<dbReference type="GO" id="GO:0000045">
    <property type="term" value="P:autophagosome assembly"/>
    <property type="evidence" value="ECO:0007669"/>
    <property type="project" value="TreeGrafter"/>
</dbReference>
<comment type="catalytic activity">
    <reaction evidence="14">
        <text>L-seryl-[protein] + ATP = O-phospho-L-seryl-[protein] + ADP + H(+)</text>
        <dbReference type="Rhea" id="RHEA:17989"/>
        <dbReference type="Rhea" id="RHEA-COMP:9863"/>
        <dbReference type="Rhea" id="RHEA-COMP:11604"/>
        <dbReference type="ChEBI" id="CHEBI:15378"/>
        <dbReference type="ChEBI" id="CHEBI:29999"/>
        <dbReference type="ChEBI" id="CHEBI:30616"/>
        <dbReference type="ChEBI" id="CHEBI:83421"/>
        <dbReference type="ChEBI" id="CHEBI:456216"/>
        <dbReference type="EC" id="2.7.11.1"/>
    </reaction>
</comment>
<evidence type="ECO:0000259" key="17">
    <source>
        <dbReference type="PROSITE" id="PS50011"/>
    </source>
</evidence>
<evidence type="ECO:0000256" key="9">
    <source>
        <dbReference type="ARBA" id="ARBA00022777"/>
    </source>
</evidence>
<dbReference type="GO" id="GO:0005524">
    <property type="term" value="F:ATP binding"/>
    <property type="evidence" value="ECO:0007669"/>
    <property type="project" value="UniProtKB-UniRule"/>
</dbReference>
<evidence type="ECO:0000256" key="4">
    <source>
        <dbReference type="ARBA" id="ARBA00022490"/>
    </source>
</evidence>
<dbReference type="GO" id="GO:0000422">
    <property type="term" value="P:autophagy of mitochondrion"/>
    <property type="evidence" value="ECO:0007669"/>
    <property type="project" value="TreeGrafter"/>
</dbReference>
<keyword evidence="5 16" id="KW-0723">Serine/threonine-protein kinase</keyword>
<keyword evidence="4" id="KW-0963">Cytoplasm</keyword>
<evidence type="ECO:0000256" key="7">
    <source>
        <dbReference type="ARBA" id="ARBA00022737"/>
    </source>
</evidence>
<dbReference type="Gene3D" id="1.10.510.10">
    <property type="entry name" value="Transferase(Phosphotransferase) domain 1"/>
    <property type="match status" value="1"/>
</dbReference>
<evidence type="ECO:0000256" key="3">
    <source>
        <dbReference type="ARBA" id="ARBA00021644"/>
    </source>
</evidence>
<dbReference type="Gene3D" id="1.20.58.80">
    <property type="entry name" value="Phosphotransferase system, lactose/cellobiose-type IIA subunit"/>
    <property type="match status" value="2"/>
</dbReference>
<sequence length="474" mass="53821">MALLPNLPDFIFTEKLGKGSYATVYKAYRKVNTREVVAIKCVHKSSLTKSSVENLITEISILKKVKHEHIVELKDFQWDNTYIYLILEYCSGGDLSRFIRSKKRLPESVAHRFLQQLARALQVLRSHNIAHMDLKPQNILLSSASNPVLKLGDFGLAQYLHSDAEGTSFRGSPLYMAPEILLKHHYDARVDLWSVGIILYECLFGHAPFSSRTFAELAEKIKSSNPIEIPYGAEISEKCRELIIGLLQRDPNKRLSFEEFFNHPFVDLEHMPTAETYTKGVNLVQQAVEADAAGKFDKAIKFYSQALEYLVPHVYSEKDGEKKRALRTKLLEYVSRAEELKNLIKKDSKDQESSTQQLSSTLGDIITSNPELEKGFFLVQQAETLVQDGCYDDAVLLYQSALEILVPAVSKQQPGPRKDILYAEVNKWLKKAEDLKSFISILKQQRKIARLNSTIESVHFNSATENIDSTCSLQ</sequence>
<dbReference type="Proteomes" id="UP000054359">
    <property type="component" value="Unassembled WGS sequence"/>
</dbReference>
<keyword evidence="6" id="KW-0808">Transferase</keyword>
<comment type="catalytic activity">
    <reaction evidence="13">
        <text>L-threonyl-[protein] + ATP = O-phospho-L-threonyl-[protein] + ADP + H(+)</text>
        <dbReference type="Rhea" id="RHEA:46608"/>
        <dbReference type="Rhea" id="RHEA-COMP:11060"/>
        <dbReference type="Rhea" id="RHEA-COMP:11605"/>
        <dbReference type="ChEBI" id="CHEBI:15378"/>
        <dbReference type="ChEBI" id="CHEBI:30013"/>
        <dbReference type="ChEBI" id="CHEBI:30616"/>
        <dbReference type="ChEBI" id="CHEBI:61977"/>
        <dbReference type="ChEBI" id="CHEBI:456216"/>
        <dbReference type="EC" id="2.7.11.1"/>
    </reaction>
</comment>
<evidence type="ECO:0000256" key="2">
    <source>
        <dbReference type="ARBA" id="ARBA00012513"/>
    </source>
</evidence>
<dbReference type="InterPro" id="IPR008271">
    <property type="entry name" value="Ser/Thr_kinase_AS"/>
</dbReference>
<dbReference type="GO" id="GO:0004674">
    <property type="term" value="F:protein serine/threonine kinase activity"/>
    <property type="evidence" value="ECO:0007669"/>
    <property type="project" value="UniProtKB-KW"/>
</dbReference>
<dbReference type="InterPro" id="IPR007330">
    <property type="entry name" value="MIT_dom"/>
</dbReference>
<dbReference type="PROSITE" id="PS00108">
    <property type="entry name" value="PROTEIN_KINASE_ST"/>
    <property type="match status" value="1"/>
</dbReference>
<dbReference type="InterPro" id="IPR000719">
    <property type="entry name" value="Prot_kinase_dom"/>
</dbReference>
<evidence type="ECO:0000256" key="15">
    <source>
        <dbReference type="PROSITE-ProRule" id="PRU10141"/>
    </source>
</evidence>
<organism evidence="18 19">
    <name type="scientific">Stegodyphus mimosarum</name>
    <name type="common">African social velvet spider</name>
    <dbReference type="NCBI Taxonomy" id="407821"/>
    <lineage>
        <taxon>Eukaryota</taxon>
        <taxon>Metazoa</taxon>
        <taxon>Ecdysozoa</taxon>
        <taxon>Arthropoda</taxon>
        <taxon>Chelicerata</taxon>
        <taxon>Arachnida</taxon>
        <taxon>Araneae</taxon>
        <taxon>Araneomorphae</taxon>
        <taxon>Entelegynae</taxon>
        <taxon>Eresoidea</taxon>
        <taxon>Eresidae</taxon>
        <taxon>Stegodyphus</taxon>
    </lineage>
</organism>
<dbReference type="InterPro" id="IPR045269">
    <property type="entry name" value="Atg1-like"/>
</dbReference>
<dbReference type="PROSITE" id="PS00107">
    <property type="entry name" value="PROTEIN_KINASE_ATP"/>
    <property type="match status" value="1"/>
</dbReference>
<dbReference type="STRING" id="407821.A0A087TW27"/>
<accession>A0A087TW27</accession>
<dbReference type="PANTHER" id="PTHR24348">
    <property type="entry name" value="SERINE/THREONINE-PROTEIN KINASE UNC-51-RELATED"/>
    <property type="match status" value="1"/>
</dbReference>
<dbReference type="GO" id="GO:0010506">
    <property type="term" value="P:regulation of autophagy"/>
    <property type="evidence" value="ECO:0007669"/>
    <property type="project" value="InterPro"/>
</dbReference>
<dbReference type="SMART" id="SM00220">
    <property type="entry name" value="S_TKc"/>
    <property type="match status" value="1"/>
</dbReference>
<evidence type="ECO:0000256" key="12">
    <source>
        <dbReference type="ARBA" id="ARBA00032242"/>
    </source>
</evidence>
<dbReference type="GO" id="GO:0034727">
    <property type="term" value="P:piecemeal microautophagy of the nucleus"/>
    <property type="evidence" value="ECO:0007669"/>
    <property type="project" value="TreeGrafter"/>
</dbReference>
<evidence type="ECO:0000256" key="6">
    <source>
        <dbReference type="ARBA" id="ARBA00022679"/>
    </source>
</evidence>
<proteinExistence type="inferred from homology"/>
<evidence type="ECO:0000256" key="1">
    <source>
        <dbReference type="ARBA" id="ARBA00004496"/>
    </source>
</evidence>
<reference evidence="18 19" key="1">
    <citation type="submission" date="2013-11" db="EMBL/GenBank/DDBJ databases">
        <title>Genome sequencing of Stegodyphus mimosarum.</title>
        <authorList>
            <person name="Bechsgaard J."/>
        </authorList>
    </citation>
    <scope>NUCLEOTIDE SEQUENCE [LARGE SCALE GENOMIC DNA]</scope>
</reference>
<dbReference type="FunFam" id="3.30.200.20:FF:000238">
    <property type="entry name" value="Putative serine/threonine-protein kinase ULK3"/>
    <property type="match status" value="1"/>
</dbReference>
<dbReference type="PROSITE" id="PS50011">
    <property type="entry name" value="PROTEIN_KINASE_DOM"/>
    <property type="match status" value="1"/>
</dbReference>